<dbReference type="STRING" id="76728.AQ490_24915"/>
<feature type="region of interest" description="Disordered" evidence="1">
    <location>
        <begin position="232"/>
        <end position="252"/>
    </location>
</feature>
<protein>
    <submittedName>
        <fullName evidence="4">Tat pathway signal sequence domain protein</fullName>
    </submittedName>
</protein>
<proteinExistence type="predicted"/>
<evidence type="ECO:0000313" key="5">
    <source>
        <dbReference type="Proteomes" id="UP000050867"/>
    </source>
</evidence>
<dbReference type="Pfam" id="PF09851">
    <property type="entry name" value="SHOCT"/>
    <property type="match status" value="1"/>
</dbReference>
<dbReference type="InterPro" id="IPR018649">
    <property type="entry name" value="SHOCT"/>
</dbReference>
<comment type="caution">
    <text evidence="4">The sequence shown here is derived from an EMBL/GenBank/DDBJ whole genome shotgun (WGS) entry which is preliminary data.</text>
</comment>
<evidence type="ECO:0000256" key="1">
    <source>
        <dbReference type="SAM" id="MobiDB-lite"/>
    </source>
</evidence>
<evidence type="ECO:0000259" key="3">
    <source>
        <dbReference type="Pfam" id="PF14472"/>
    </source>
</evidence>
<dbReference type="EMBL" id="LLZU01000022">
    <property type="protein sequence ID" value="KRV48515.1"/>
    <property type="molecule type" value="Genomic_DNA"/>
</dbReference>
<feature type="domain" description="DUF4429" evidence="3">
    <location>
        <begin position="141"/>
        <end position="228"/>
    </location>
</feature>
<dbReference type="eggNOG" id="ENOG502ZA0Y">
    <property type="taxonomic scope" value="Bacteria"/>
</dbReference>
<feature type="domain" description="DUF4429" evidence="3">
    <location>
        <begin position="11"/>
        <end position="106"/>
    </location>
</feature>
<dbReference type="RefSeq" id="WP_018385874.1">
    <property type="nucleotide sequence ID" value="NZ_LLZU01000022.1"/>
</dbReference>
<dbReference type="AlphaFoldDB" id="A0A0T6LQW1"/>
<feature type="domain" description="SHOCT" evidence="2">
    <location>
        <begin position="266"/>
        <end position="292"/>
    </location>
</feature>
<reference evidence="4 5" key="1">
    <citation type="submission" date="2015-10" db="EMBL/GenBank/DDBJ databases">
        <title>Draft genome sequence of pyrrolomycin-producing Streptomyces vitaminophilus.</title>
        <authorList>
            <person name="Graham D.E."/>
            <person name="Mahan K.M."/>
            <person name="Klingeman D.M."/>
            <person name="Hettich R.L."/>
            <person name="Parry R.J."/>
        </authorList>
    </citation>
    <scope>NUCLEOTIDE SEQUENCE [LARGE SCALE GENOMIC DNA]</scope>
    <source>
        <strain evidence="4 5">ATCC 31673</strain>
    </source>
</reference>
<keyword evidence="5" id="KW-1185">Reference proteome</keyword>
<accession>A0A0T6LQW1</accession>
<sequence length="296" mass="32258">MAEVLAKDGTWTFDGDAVRVVPGRGRGVHKLRQELGQVTVPLMALAGVGYEPVGRRGGRLRLRVRAGADPFTQVVGGKLSDDADPYQLVVDADHVAVAEYFAEEVRTALLLEQVPEGPCDDYLVSGPQVPLTAAGVDGSLAFDGASVRVEWNWMAEESKRSVGGRTFVLADLVTVEWRPASGLDFGHLRFRGVNDTVELPAEHDPNCVLLWGTKKESSRTALLAAAVTARLPHPSRPAPARHRLPRPTEQVPAPVFGEDQDVLLRRLRELGELHRDGVLTDEEFTAAKRAVLRRMG</sequence>
<organism evidence="4 5">
    <name type="scientific">Wenjunlia vitaminophila</name>
    <name type="common">Streptomyces vitaminophilus</name>
    <dbReference type="NCBI Taxonomy" id="76728"/>
    <lineage>
        <taxon>Bacteria</taxon>
        <taxon>Bacillati</taxon>
        <taxon>Actinomycetota</taxon>
        <taxon>Actinomycetes</taxon>
        <taxon>Kitasatosporales</taxon>
        <taxon>Streptomycetaceae</taxon>
        <taxon>Wenjunlia</taxon>
    </lineage>
</organism>
<dbReference type="Pfam" id="PF14472">
    <property type="entry name" value="DUF4429"/>
    <property type="match status" value="2"/>
</dbReference>
<dbReference type="Proteomes" id="UP000050867">
    <property type="component" value="Unassembled WGS sequence"/>
</dbReference>
<evidence type="ECO:0000259" key="2">
    <source>
        <dbReference type="Pfam" id="PF09851"/>
    </source>
</evidence>
<dbReference type="OrthoDB" id="3698908at2"/>
<evidence type="ECO:0000313" key="4">
    <source>
        <dbReference type="EMBL" id="KRV48515.1"/>
    </source>
</evidence>
<gene>
    <name evidence="4" type="ORF">AQ490_24915</name>
</gene>
<dbReference type="InterPro" id="IPR027860">
    <property type="entry name" value="DUF4429"/>
</dbReference>
<name>A0A0T6LQW1_WENVI</name>